<accession>A0AAD5MTG4</accession>
<sequence length="100" mass="11409">MKIIVSYDILQTVRQVSDLVVKVPFLRLWTKELLTIFFNFIERFKSSLLDILNEACLRGEDSDMKAMKPTQQHQLLVAHSSSTSLISSTAACCERLGMMQ</sequence>
<dbReference type="EMBL" id="JAHQIW010004446">
    <property type="protein sequence ID" value="KAJ1362438.1"/>
    <property type="molecule type" value="Genomic_DNA"/>
</dbReference>
<name>A0AAD5MTG4_PARTN</name>
<keyword evidence="2" id="KW-1185">Reference proteome</keyword>
<protein>
    <submittedName>
        <fullName evidence="1">Uncharacterized protein</fullName>
    </submittedName>
</protein>
<dbReference type="Proteomes" id="UP001196413">
    <property type="component" value="Unassembled WGS sequence"/>
</dbReference>
<comment type="caution">
    <text evidence="1">The sequence shown here is derived from an EMBL/GenBank/DDBJ whole genome shotgun (WGS) entry which is preliminary data.</text>
</comment>
<evidence type="ECO:0000313" key="1">
    <source>
        <dbReference type="EMBL" id="KAJ1362438.1"/>
    </source>
</evidence>
<proteinExistence type="predicted"/>
<organism evidence="1 2">
    <name type="scientific">Parelaphostrongylus tenuis</name>
    <name type="common">Meningeal worm</name>
    <dbReference type="NCBI Taxonomy" id="148309"/>
    <lineage>
        <taxon>Eukaryota</taxon>
        <taxon>Metazoa</taxon>
        <taxon>Ecdysozoa</taxon>
        <taxon>Nematoda</taxon>
        <taxon>Chromadorea</taxon>
        <taxon>Rhabditida</taxon>
        <taxon>Rhabditina</taxon>
        <taxon>Rhabditomorpha</taxon>
        <taxon>Strongyloidea</taxon>
        <taxon>Metastrongylidae</taxon>
        <taxon>Parelaphostrongylus</taxon>
    </lineage>
</organism>
<gene>
    <name evidence="1" type="ORF">KIN20_021978</name>
</gene>
<reference evidence="1" key="1">
    <citation type="submission" date="2021-06" db="EMBL/GenBank/DDBJ databases">
        <title>Parelaphostrongylus tenuis whole genome reference sequence.</title>
        <authorList>
            <person name="Garwood T.J."/>
            <person name="Larsen P.A."/>
            <person name="Fountain-Jones N.M."/>
            <person name="Garbe J.R."/>
            <person name="Macchietto M.G."/>
            <person name="Kania S.A."/>
            <person name="Gerhold R.W."/>
            <person name="Richards J.E."/>
            <person name="Wolf T.M."/>
        </authorList>
    </citation>
    <scope>NUCLEOTIDE SEQUENCE</scope>
    <source>
        <strain evidence="1">MNPRO001-30</strain>
        <tissue evidence="1">Meninges</tissue>
    </source>
</reference>
<dbReference type="AlphaFoldDB" id="A0AAD5MTG4"/>
<evidence type="ECO:0000313" key="2">
    <source>
        <dbReference type="Proteomes" id="UP001196413"/>
    </source>
</evidence>